<dbReference type="InterPro" id="IPR020065">
    <property type="entry name" value="Conjugal_tfr_protein_TrbK"/>
</dbReference>
<dbReference type="RefSeq" id="WP_067650567.1">
    <property type="nucleotide sequence ID" value="NZ_KQ961030.1"/>
</dbReference>
<dbReference type="STRING" id="2052828.ATO67_14605"/>
<dbReference type="EMBL" id="LNUW01000038">
    <property type="protein sequence ID" value="KXG84215.1"/>
    <property type="molecule type" value="Genomic_DNA"/>
</dbReference>
<reference evidence="3 4" key="1">
    <citation type="submission" date="2015-11" db="EMBL/GenBank/DDBJ databases">
        <title>Draft genome sequence of Agrobacterium sp. R89-1.</title>
        <authorList>
            <person name="Zahradnik J."/>
            <person name="Kyslikova E."/>
            <person name="Palyzova A."/>
            <person name="Kyslik P."/>
        </authorList>
    </citation>
    <scope>NUCLEOTIDE SEQUENCE [LARGE SCALE GENOMIC DNA]</scope>
    <source>
        <strain evidence="3 4">R89-1</strain>
    </source>
</reference>
<evidence type="ECO:0000313" key="4">
    <source>
        <dbReference type="Proteomes" id="UP000070498"/>
    </source>
</evidence>
<dbReference type="Proteomes" id="UP000070498">
    <property type="component" value="Unassembled WGS sequence"/>
</dbReference>
<accession>A0A135NYF3</accession>
<organism evidence="3 4">
    <name type="scientific">Agrobacterium bohemicum</name>
    <dbReference type="NCBI Taxonomy" id="2052828"/>
    <lineage>
        <taxon>Bacteria</taxon>
        <taxon>Pseudomonadati</taxon>
        <taxon>Pseudomonadota</taxon>
        <taxon>Alphaproteobacteria</taxon>
        <taxon>Hyphomicrobiales</taxon>
        <taxon>Rhizobiaceae</taxon>
        <taxon>Rhizobium/Agrobacterium group</taxon>
        <taxon>Agrobacterium</taxon>
    </lineage>
</organism>
<evidence type="ECO:0000256" key="1">
    <source>
        <dbReference type="SAM" id="MobiDB-lite"/>
    </source>
</evidence>
<evidence type="ECO:0000256" key="2">
    <source>
        <dbReference type="SAM" id="Phobius"/>
    </source>
</evidence>
<feature type="region of interest" description="Disordered" evidence="1">
    <location>
        <begin position="39"/>
        <end position="58"/>
    </location>
</feature>
<keyword evidence="2" id="KW-0472">Membrane</keyword>
<keyword evidence="4" id="KW-1185">Reference proteome</keyword>
<name>A0A135NYF3_9HYPH</name>
<dbReference type="OrthoDB" id="8383868at2"/>
<proteinExistence type="predicted"/>
<sequence length="58" mass="6426">MVRTNALLIAIATMLAATSAGIWFLISEQQEAQERRAKFFGSSNDHPTSGGEKMKVEW</sequence>
<evidence type="ECO:0000313" key="3">
    <source>
        <dbReference type="EMBL" id="KXG84215.1"/>
    </source>
</evidence>
<protein>
    <submittedName>
        <fullName evidence="3">Entry exclusion protein TrbK</fullName>
    </submittedName>
</protein>
<dbReference type="AlphaFoldDB" id="A0A135NYF3"/>
<comment type="caution">
    <text evidence="3">The sequence shown here is derived from an EMBL/GenBank/DDBJ whole genome shotgun (WGS) entry which is preliminary data.</text>
</comment>
<dbReference type="NCBIfam" id="TIGR04361">
    <property type="entry name" value="TrbK_Ti"/>
    <property type="match status" value="1"/>
</dbReference>
<keyword evidence="2" id="KW-1133">Transmembrane helix</keyword>
<feature type="transmembrane region" description="Helical" evidence="2">
    <location>
        <begin position="6"/>
        <end position="26"/>
    </location>
</feature>
<gene>
    <name evidence="3" type="ORF">ATO67_14605</name>
</gene>
<keyword evidence="2" id="KW-0812">Transmembrane</keyword>